<evidence type="ECO:0000313" key="4">
    <source>
        <dbReference type="Proteomes" id="UP000222542"/>
    </source>
</evidence>
<dbReference type="InterPro" id="IPR051210">
    <property type="entry name" value="Ub_ligase/GEF_domain"/>
</dbReference>
<accession>A0A2G2Y8F5</accession>
<dbReference type="PANTHER" id="PTHR22870:SF352">
    <property type="entry name" value="REGULATOR OF CHROMOSOME CONDENSATION (RCC1) FAMILY PROTEIN"/>
    <property type="match status" value="1"/>
</dbReference>
<evidence type="ECO:0000313" key="3">
    <source>
        <dbReference type="EMBL" id="PHT66012.1"/>
    </source>
</evidence>
<dbReference type="STRING" id="4072.A0A2G2Y8F5"/>
<comment type="caution">
    <text evidence="3">The sequence shown here is derived from an EMBL/GenBank/DDBJ whole genome shotgun (WGS) entry which is preliminary data.</text>
</comment>
<reference evidence="3 4" key="1">
    <citation type="journal article" date="2014" name="Nat. Genet.">
        <title>Genome sequence of the hot pepper provides insights into the evolution of pungency in Capsicum species.</title>
        <authorList>
            <person name="Kim S."/>
            <person name="Park M."/>
            <person name="Yeom S.I."/>
            <person name="Kim Y.M."/>
            <person name="Lee J.M."/>
            <person name="Lee H.A."/>
            <person name="Seo E."/>
            <person name="Choi J."/>
            <person name="Cheong K."/>
            <person name="Kim K.T."/>
            <person name="Jung K."/>
            <person name="Lee G.W."/>
            <person name="Oh S.K."/>
            <person name="Bae C."/>
            <person name="Kim S.B."/>
            <person name="Lee H.Y."/>
            <person name="Kim S.Y."/>
            <person name="Kim M.S."/>
            <person name="Kang B.C."/>
            <person name="Jo Y.D."/>
            <person name="Yang H.B."/>
            <person name="Jeong H.J."/>
            <person name="Kang W.H."/>
            <person name="Kwon J.K."/>
            <person name="Shin C."/>
            <person name="Lim J.Y."/>
            <person name="Park J.H."/>
            <person name="Huh J.H."/>
            <person name="Kim J.S."/>
            <person name="Kim B.D."/>
            <person name="Cohen O."/>
            <person name="Paran I."/>
            <person name="Suh M.C."/>
            <person name="Lee S.B."/>
            <person name="Kim Y.K."/>
            <person name="Shin Y."/>
            <person name="Noh S.J."/>
            <person name="Park J."/>
            <person name="Seo Y.S."/>
            <person name="Kwon S.Y."/>
            <person name="Kim H.A."/>
            <person name="Park J.M."/>
            <person name="Kim H.J."/>
            <person name="Choi S.B."/>
            <person name="Bosland P.W."/>
            <person name="Reeves G."/>
            <person name="Jo S.H."/>
            <person name="Lee B.W."/>
            <person name="Cho H.T."/>
            <person name="Choi H.S."/>
            <person name="Lee M.S."/>
            <person name="Yu Y."/>
            <person name="Do Choi Y."/>
            <person name="Park B.S."/>
            <person name="van Deynze A."/>
            <person name="Ashrafi H."/>
            <person name="Hill T."/>
            <person name="Kim W.T."/>
            <person name="Pai H.S."/>
            <person name="Ahn H.K."/>
            <person name="Yeam I."/>
            <person name="Giovannoni J.J."/>
            <person name="Rose J.K."/>
            <person name="Sorensen I."/>
            <person name="Lee S.J."/>
            <person name="Kim R.W."/>
            <person name="Choi I.Y."/>
            <person name="Choi B.S."/>
            <person name="Lim J.S."/>
            <person name="Lee Y.H."/>
            <person name="Choi D."/>
        </authorList>
    </citation>
    <scope>NUCLEOTIDE SEQUENCE [LARGE SCALE GENOMIC DNA]</scope>
    <source>
        <strain evidence="4">cv. CM334</strain>
    </source>
</reference>
<dbReference type="Proteomes" id="UP000222542">
    <property type="component" value="Unassembled WGS sequence"/>
</dbReference>
<feature type="repeat" description="RCC1" evidence="2">
    <location>
        <begin position="2"/>
        <end position="56"/>
    </location>
</feature>
<evidence type="ECO:0000256" key="1">
    <source>
        <dbReference type="ARBA" id="ARBA00022737"/>
    </source>
</evidence>
<protein>
    <submittedName>
        <fullName evidence="3">Uncharacterized protein</fullName>
    </submittedName>
</protein>
<gene>
    <name evidence="3" type="ORF">T459_30437</name>
</gene>
<dbReference type="InterPro" id="IPR009091">
    <property type="entry name" value="RCC1/BLIP-II"/>
</dbReference>
<dbReference type="EMBL" id="AYRZ02000012">
    <property type="protein sequence ID" value="PHT66012.1"/>
    <property type="molecule type" value="Genomic_DNA"/>
</dbReference>
<evidence type="ECO:0000256" key="2">
    <source>
        <dbReference type="PROSITE-ProRule" id="PRU00235"/>
    </source>
</evidence>
<dbReference type="PANTHER" id="PTHR22870">
    <property type="entry name" value="REGULATOR OF CHROMOSOME CONDENSATION"/>
    <property type="match status" value="1"/>
</dbReference>
<keyword evidence="1" id="KW-0677">Repeat</keyword>
<dbReference type="Pfam" id="PF00415">
    <property type="entry name" value="RCC1"/>
    <property type="match status" value="1"/>
</dbReference>
<dbReference type="Gramene" id="PHT66012">
    <property type="protein sequence ID" value="PHT66012"/>
    <property type="gene ID" value="T459_30437"/>
</dbReference>
<proteinExistence type="predicted"/>
<dbReference type="SUPFAM" id="SSF50985">
    <property type="entry name" value="RCC1/BLIP-II"/>
    <property type="match status" value="1"/>
</dbReference>
<dbReference type="InterPro" id="IPR000408">
    <property type="entry name" value="Reg_chr_condens"/>
</dbReference>
<dbReference type="Gene3D" id="2.130.10.30">
    <property type="entry name" value="Regulator of chromosome condensation 1/beta-lactamase-inhibitor protein II"/>
    <property type="match status" value="1"/>
</dbReference>
<dbReference type="PROSITE" id="PS50012">
    <property type="entry name" value="RCC1_3"/>
    <property type="match status" value="1"/>
</dbReference>
<name>A0A2G2Y8F5_CAPAN</name>
<organism evidence="3 4">
    <name type="scientific">Capsicum annuum</name>
    <name type="common">Capsicum pepper</name>
    <dbReference type="NCBI Taxonomy" id="4072"/>
    <lineage>
        <taxon>Eukaryota</taxon>
        <taxon>Viridiplantae</taxon>
        <taxon>Streptophyta</taxon>
        <taxon>Embryophyta</taxon>
        <taxon>Tracheophyta</taxon>
        <taxon>Spermatophyta</taxon>
        <taxon>Magnoliopsida</taxon>
        <taxon>eudicotyledons</taxon>
        <taxon>Gunneridae</taxon>
        <taxon>Pentapetalae</taxon>
        <taxon>asterids</taxon>
        <taxon>lamiids</taxon>
        <taxon>Solanales</taxon>
        <taxon>Solanaceae</taxon>
        <taxon>Solanoideae</taxon>
        <taxon>Capsiceae</taxon>
        <taxon>Capsicum</taxon>
    </lineage>
</organism>
<sequence>MRDLYTWGDVTHNVGLLGHGNDVSQWIPKRVSGPLEGLQVLYVACGTYHSALATANGKPFTFGDGSFGT</sequence>
<reference evidence="3 4" key="2">
    <citation type="journal article" date="2017" name="Genome Biol.">
        <title>New reference genome sequences of hot pepper reveal the massive evolution of plant disease-resistance genes by retroduplication.</title>
        <authorList>
            <person name="Kim S."/>
            <person name="Park J."/>
            <person name="Yeom S.I."/>
            <person name="Kim Y.M."/>
            <person name="Seo E."/>
            <person name="Kim K.T."/>
            <person name="Kim M.S."/>
            <person name="Lee J.M."/>
            <person name="Cheong K."/>
            <person name="Shin H.S."/>
            <person name="Kim S.B."/>
            <person name="Han K."/>
            <person name="Lee J."/>
            <person name="Park M."/>
            <person name="Lee H.A."/>
            <person name="Lee H.Y."/>
            <person name="Lee Y."/>
            <person name="Oh S."/>
            <person name="Lee J.H."/>
            <person name="Choi E."/>
            <person name="Choi E."/>
            <person name="Lee S.E."/>
            <person name="Jeon J."/>
            <person name="Kim H."/>
            <person name="Choi G."/>
            <person name="Song H."/>
            <person name="Lee J."/>
            <person name="Lee S.C."/>
            <person name="Kwon J.K."/>
            <person name="Lee H.Y."/>
            <person name="Koo N."/>
            <person name="Hong Y."/>
            <person name="Kim R.W."/>
            <person name="Kang W.H."/>
            <person name="Huh J.H."/>
            <person name="Kang B.C."/>
            <person name="Yang T.J."/>
            <person name="Lee Y.H."/>
            <person name="Bennetzen J.L."/>
            <person name="Choi D."/>
        </authorList>
    </citation>
    <scope>NUCLEOTIDE SEQUENCE [LARGE SCALE GENOMIC DNA]</scope>
    <source>
        <strain evidence="4">cv. CM334</strain>
    </source>
</reference>
<keyword evidence="4" id="KW-1185">Reference proteome</keyword>
<dbReference type="AlphaFoldDB" id="A0A2G2Y8F5"/>